<evidence type="ECO:0000313" key="5">
    <source>
        <dbReference type="Proteomes" id="UP000092871"/>
    </source>
</evidence>
<dbReference type="AlphaFoldDB" id="A0A1C3JM97"/>
<dbReference type="GO" id="GO:0008146">
    <property type="term" value="F:sulfotransferase activity"/>
    <property type="evidence" value="ECO:0007669"/>
    <property type="project" value="InterPro"/>
</dbReference>
<dbReference type="Proteomes" id="UP000092840">
    <property type="component" value="Unassembled WGS sequence"/>
</dbReference>
<evidence type="ECO:0000313" key="4">
    <source>
        <dbReference type="Proteomes" id="UP000092840"/>
    </source>
</evidence>
<reference evidence="2 5" key="2">
    <citation type="submission" date="2016-06" db="EMBL/GenBank/DDBJ databases">
        <authorList>
            <person name="Kjaerup R.B."/>
            <person name="Dalgaard T.S."/>
            <person name="Juul-Madsen H.R."/>
        </authorList>
    </citation>
    <scope>NUCLEOTIDE SEQUENCE [LARGE SCALE GENOMIC DNA]</scope>
    <source>
        <strain evidence="2 5">CECT 5115</strain>
    </source>
</reference>
<proteinExistence type="predicted"/>
<keyword evidence="4" id="KW-1185">Reference proteome</keyword>
<organism evidence="2 5">
    <name type="scientific">Marinomonas gallaica</name>
    <dbReference type="NCBI Taxonomy" id="1806667"/>
    <lineage>
        <taxon>Bacteria</taxon>
        <taxon>Pseudomonadati</taxon>
        <taxon>Pseudomonadota</taxon>
        <taxon>Gammaproteobacteria</taxon>
        <taxon>Oceanospirillales</taxon>
        <taxon>Oceanospirillaceae</taxon>
        <taxon>Marinomonas</taxon>
    </lineage>
</organism>
<dbReference type="EMBL" id="FLRB01000012">
    <property type="protein sequence ID" value="SBT21380.1"/>
    <property type="molecule type" value="Genomic_DNA"/>
</dbReference>
<dbReference type="InterPro" id="IPR000863">
    <property type="entry name" value="Sulfotransferase_dom"/>
</dbReference>
<evidence type="ECO:0000313" key="2">
    <source>
        <dbReference type="EMBL" id="SBT16332.1"/>
    </source>
</evidence>
<evidence type="ECO:0000313" key="3">
    <source>
        <dbReference type="EMBL" id="SBT21380.1"/>
    </source>
</evidence>
<reference evidence="3 4" key="1">
    <citation type="submission" date="2016-06" db="EMBL/GenBank/DDBJ databases">
        <authorList>
            <person name="Rodrigo-Torres L."/>
            <person name="Arahal D.R."/>
        </authorList>
    </citation>
    <scope>NUCLEOTIDE SEQUENCE [LARGE SCALE GENOMIC DNA]</scope>
    <source>
        <strain evidence="3 4">CECT 5116</strain>
    </source>
</reference>
<dbReference type="Proteomes" id="UP000092871">
    <property type="component" value="Unassembled WGS sequence"/>
</dbReference>
<dbReference type="InterPro" id="IPR027417">
    <property type="entry name" value="P-loop_NTPase"/>
</dbReference>
<dbReference type="OrthoDB" id="9804504at2"/>
<protein>
    <submittedName>
        <fullName evidence="2">Sulfotransferase domain protein</fullName>
    </submittedName>
</protein>
<keyword evidence="2" id="KW-0808">Transferase</keyword>
<dbReference type="Gene3D" id="3.40.50.300">
    <property type="entry name" value="P-loop containing nucleotide triphosphate hydrolases"/>
    <property type="match status" value="1"/>
</dbReference>
<dbReference type="RefSeq" id="WP_067031059.1">
    <property type="nucleotide sequence ID" value="NZ_FLRA01000002.1"/>
</dbReference>
<gene>
    <name evidence="2" type="ORF">MGA5115_00412</name>
    <name evidence="3" type="ORF">MGA5116_01973</name>
</gene>
<dbReference type="SUPFAM" id="SSF52540">
    <property type="entry name" value="P-loop containing nucleoside triphosphate hydrolases"/>
    <property type="match status" value="1"/>
</dbReference>
<accession>A0A1C3JM97</accession>
<dbReference type="Pfam" id="PF00685">
    <property type="entry name" value="Sulfotransfer_1"/>
    <property type="match status" value="1"/>
</dbReference>
<name>A0A1C3JM97_9GAMM</name>
<evidence type="ECO:0000259" key="1">
    <source>
        <dbReference type="Pfam" id="PF00685"/>
    </source>
</evidence>
<sequence length="509" mass="58053">MLNQPIVLSGQPRSGYALTNNIIHKTKLCAGQLNDDSQRQIAQAITRDPSLHLVDVYRSALLSTGYDLNQVIINGEFHSLFGGPKWFDEDGHYYVRKYIGVVGKGDLLINHRIPSLIAHYYDTLHSHEYPQIMLSLAPDAHHIASIRNPLDMMNSANHSINALSSEYIQRNPSLGQETTIRDQIALSKFSDLRLCDGLIQHQKRYWSEFLSVQDQFYQVIWEDLIRFPLETIQKLCDALDIPLNQTQIRAIWHSMDHKNTLLYHLHNFRENKGIVGDWQNNLVNEHVDLFKAAGFDETLAALGYPQLTYFKESEYNDRQQAIAANLRAGMIPSIEDDTLATFAFNKSNIDTSQYDFYRGKWQGNTCIERATFTDSALFEQLVSQSEERIELAYKKCAQTDTWQTGFSQNFIEQLQCTIHSGKPVALWGISYDFERLIDQLPSGMLAAENVALFDQLEAGLMIGSKSIESSNKLPQFEGQVFAVPTQPGAKASMLRFAERQHFDHRLTLN</sequence>
<feature type="domain" description="Sulfotransferase" evidence="1">
    <location>
        <begin position="6"/>
        <end position="292"/>
    </location>
</feature>
<dbReference type="EMBL" id="FLRA01000002">
    <property type="protein sequence ID" value="SBT16332.1"/>
    <property type="molecule type" value="Genomic_DNA"/>
</dbReference>